<proteinExistence type="predicted"/>
<dbReference type="EMBL" id="JAAIUW010000001">
    <property type="protein sequence ID" value="KAF7844210.1"/>
    <property type="molecule type" value="Genomic_DNA"/>
</dbReference>
<keyword evidence="2" id="KW-1185">Reference proteome</keyword>
<evidence type="ECO:0000313" key="2">
    <source>
        <dbReference type="Proteomes" id="UP000634136"/>
    </source>
</evidence>
<name>A0A834XEZ7_9FABA</name>
<organism evidence="1 2">
    <name type="scientific">Senna tora</name>
    <dbReference type="NCBI Taxonomy" id="362788"/>
    <lineage>
        <taxon>Eukaryota</taxon>
        <taxon>Viridiplantae</taxon>
        <taxon>Streptophyta</taxon>
        <taxon>Embryophyta</taxon>
        <taxon>Tracheophyta</taxon>
        <taxon>Spermatophyta</taxon>
        <taxon>Magnoliopsida</taxon>
        <taxon>eudicotyledons</taxon>
        <taxon>Gunneridae</taxon>
        <taxon>Pentapetalae</taxon>
        <taxon>rosids</taxon>
        <taxon>fabids</taxon>
        <taxon>Fabales</taxon>
        <taxon>Fabaceae</taxon>
        <taxon>Caesalpinioideae</taxon>
        <taxon>Cassia clade</taxon>
        <taxon>Senna</taxon>
    </lineage>
</organism>
<evidence type="ECO:0000313" key="1">
    <source>
        <dbReference type="EMBL" id="KAF7844210.1"/>
    </source>
</evidence>
<accession>A0A834XEZ7</accession>
<comment type="caution">
    <text evidence="1">The sequence shown here is derived from an EMBL/GenBank/DDBJ whole genome shotgun (WGS) entry which is preliminary data.</text>
</comment>
<dbReference type="Proteomes" id="UP000634136">
    <property type="component" value="Unassembled WGS sequence"/>
</dbReference>
<gene>
    <name evidence="1" type="ORF">G2W53_001115</name>
</gene>
<reference evidence="1" key="1">
    <citation type="submission" date="2020-09" db="EMBL/GenBank/DDBJ databases">
        <title>Genome-Enabled Discovery of Anthraquinone Biosynthesis in Senna tora.</title>
        <authorList>
            <person name="Kang S.-H."/>
            <person name="Pandey R.P."/>
            <person name="Lee C.-M."/>
            <person name="Sim J.-S."/>
            <person name="Jeong J.-T."/>
            <person name="Choi B.-S."/>
            <person name="Jung M."/>
            <person name="Ginzburg D."/>
            <person name="Zhao K."/>
            <person name="Won S.Y."/>
            <person name="Oh T.-J."/>
            <person name="Yu Y."/>
            <person name="Kim N.-H."/>
            <person name="Lee O.R."/>
            <person name="Lee T.-H."/>
            <person name="Bashyal P."/>
            <person name="Kim T.-S."/>
            <person name="Lee W.-H."/>
            <person name="Kawkins C."/>
            <person name="Kim C.-K."/>
            <person name="Kim J.S."/>
            <person name="Ahn B.O."/>
            <person name="Rhee S.Y."/>
            <person name="Sohng J.K."/>
        </authorList>
    </citation>
    <scope>NUCLEOTIDE SEQUENCE</scope>
    <source>
        <tissue evidence="1">Leaf</tissue>
    </source>
</reference>
<dbReference type="AlphaFoldDB" id="A0A834XEZ7"/>
<protein>
    <submittedName>
        <fullName evidence="1">Uncharacterized protein</fullName>
    </submittedName>
</protein>
<sequence>MTQPLPTECESASTSRKRKRRSVTNDVIDGFKVITVPFLCRLDKIADRMDMISREKALDEKREPLEVHLCGCFRTMNCLNDGSCRS</sequence>